<proteinExistence type="predicted"/>
<dbReference type="Proteomes" id="UP001445335">
    <property type="component" value="Unassembled WGS sequence"/>
</dbReference>
<comment type="caution">
    <text evidence="2">The sequence shown here is derived from an EMBL/GenBank/DDBJ whole genome shotgun (WGS) entry which is preliminary data.</text>
</comment>
<dbReference type="EMBL" id="JALJOU010000051">
    <property type="protein sequence ID" value="KAK9828411.1"/>
    <property type="molecule type" value="Genomic_DNA"/>
</dbReference>
<protein>
    <submittedName>
        <fullName evidence="2">Uncharacterized protein</fullName>
    </submittedName>
</protein>
<accession>A0AAW1R4R7</accession>
<keyword evidence="3" id="KW-1185">Reference proteome</keyword>
<evidence type="ECO:0000256" key="1">
    <source>
        <dbReference type="SAM" id="MobiDB-lite"/>
    </source>
</evidence>
<dbReference type="AlphaFoldDB" id="A0AAW1R4R7"/>
<reference evidence="2 3" key="1">
    <citation type="journal article" date="2024" name="Nat. Commun.">
        <title>Phylogenomics reveals the evolutionary origins of lichenization in chlorophyte algae.</title>
        <authorList>
            <person name="Puginier C."/>
            <person name="Libourel C."/>
            <person name="Otte J."/>
            <person name="Skaloud P."/>
            <person name="Haon M."/>
            <person name="Grisel S."/>
            <person name="Petersen M."/>
            <person name="Berrin J.G."/>
            <person name="Delaux P.M."/>
            <person name="Dal Grande F."/>
            <person name="Keller J."/>
        </authorList>
    </citation>
    <scope>NUCLEOTIDE SEQUENCE [LARGE SCALE GENOMIC DNA]</scope>
    <source>
        <strain evidence="2 3">SAG 245.80</strain>
    </source>
</reference>
<evidence type="ECO:0000313" key="2">
    <source>
        <dbReference type="EMBL" id="KAK9828411.1"/>
    </source>
</evidence>
<name>A0AAW1R4R7_9CHLO</name>
<gene>
    <name evidence="2" type="ORF">WJX81_005516</name>
</gene>
<organism evidence="2 3">
    <name type="scientific">Elliptochloris bilobata</name>
    <dbReference type="NCBI Taxonomy" id="381761"/>
    <lineage>
        <taxon>Eukaryota</taxon>
        <taxon>Viridiplantae</taxon>
        <taxon>Chlorophyta</taxon>
        <taxon>core chlorophytes</taxon>
        <taxon>Trebouxiophyceae</taxon>
        <taxon>Trebouxiophyceae incertae sedis</taxon>
        <taxon>Elliptochloris clade</taxon>
        <taxon>Elliptochloris</taxon>
    </lineage>
</organism>
<feature type="region of interest" description="Disordered" evidence="1">
    <location>
        <begin position="1"/>
        <end position="51"/>
    </location>
</feature>
<evidence type="ECO:0000313" key="3">
    <source>
        <dbReference type="Proteomes" id="UP001445335"/>
    </source>
</evidence>
<sequence>MHGLPQGAQHNSRKLRGVWHTRSAGRGCRDRQSCSGSRHMPAGHPHGLHGGSVQGMGAQLYAVSVSHPGSRAASLAGTTAEYSGILVTPGRLLHLCRLYYEEAKRSGLSAARRLSFAKDVAAGGMRQLLLVSLEDVWGHRASTEQARASAWVQTVQFFVVVALDSVSGDSSASSGHTASEREKELESEVHALLLHSSSCGS</sequence>